<feature type="signal peptide" evidence="1">
    <location>
        <begin position="1"/>
        <end position="21"/>
    </location>
</feature>
<feature type="chain" id="PRO_5008581145" evidence="1">
    <location>
        <begin position="22"/>
        <end position="332"/>
    </location>
</feature>
<evidence type="ECO:0000256" key="1">
    <source>
        <dbReference type="SAM" id="SignalP"/>
    </source>
</evidence>
<reference evidence="2" key="1">
    <citation type="submission" date="2015-12" db="EMBL/GenBank/DDBJ databases">
        <title>De novo transcriptome assembly of four potential Pierce s Disease insect vectors from Arizona vineyards.</title>
        <authorList>
            <person name="Tassone E.E."/>
        </authorList>
    </citation>
    <scope>NUCLEOTIDE SEQUENCE</scope>
</reference>
<dbReference type="AlphaFoldDB" id="A0A1B6D7T5"/>
<sequence length="332" mass="39107">MMNIIPILNFILLLTIHISNSGETEPTPTKKESELYKDVKQILPPSNETDYQQLANRMTDEDIIKETQTLFRIKAIVKQSLNDFLFNIKQTNGKIDHTYTNDIEEINTLMESFTNKTTNYFVKAEKTLQKLLKKHKHYSKTKKFIQNHSLYFKKKTFRFCEKIEKKFDKSIKHIQFLGKVGIKQNLQLFKEVSSNFSDISLVIKEELTFEYLRNVTIEMKIIKNKCKIAIETYVQNYVSHIETLKVDEIKFINDFVEMKILLLKIRGDKRKFVEDKNLVKNDTRLLLDSKEKDFLANIKKINNNAFEIITNATNKLMANYDFELPKPEPNGL</sequence>
<dbReference type="EMBL" id="GEDC01015545">
    <property type="protein sequence ID" value="JAS21753.1"/>
    <property type="molecule type" value="Transcribed_RNA"/>
</dbReference>
<gene>
    <name evidence="2" type="ORF">g.39838</name>
</gene>
<organism evidence="2">
    <name type="scientific">Clastoptera arizonana</name>
    <name type="common">Arizona spittle bug</name>
    <dbReference type="NCBI Taxonomy" id="38151"/>
    <lineage>
        <taxon>Eukaryota</taxon>
        <taxon>Metazoa</taxon>
        <taxon>Ecdysozoa</taxon>
        <taxon>Arthropoda</taxon>
        <taxon>Hexapoda</taxon>
        <taxon>Insecta</taxon>
        <taxon>Pterygota</taxon>
        <taxon>Neoptera</taxon>
        <taxon>Paraneoptera</taxon>
        <taxon>Hemiptera</taxon>
        <taxon>Auchenorrhyncha</taxon>
        <taxon>Cercopoidea</taxon>
        <taxon>Clastopteridae</taxon>
        <taxon>Clastoptera</taxon>
    </lineage>
</organism>
<accession>A0A1B6D7T5</accession>
<evidence type="ECO:0000313" key="2">
    <source>
        <dbReference type="EMBL" id="JAS21753.1"/>
    </source>
</evidence>
<proteinExistence type="predicted"/>
<protein>
    <submittedName>
        <fullName evidence="2">Uncharacterized protein</fullName>
    </submittedName>
</protein>
<keyword evidence="1" id="KW-0732">Signal</keyword>
<name>A0A1B6D7T5_9HEMI</name>